<evidence type="ECO:0000256" key="6">
    <source>
        <dbReference type="ARBA" id="ARBA00022741"/>
    </source>
</evidence>
<feature type="transmembrane region" description="Helical" evidence="11">
    <location>
        <begin position="590"/>
        <end position="611"/>
    </location>
</feature>
<keyword evidence="6" id="KW-0547">Nucleotide-binding</keyword>
<dbReference type="FunFam" id="3.40.50.300:FF:000157">
    <property type="entry name" value="ABC transporter G family member 34"/>
    <property type="match status" value="1"/>
</dbReference>
<feature type="transmembrane region" description="Helical" evidence="11">
    <location>
        <begin position="491"/>
        <end position="509"/>
    </location>
</feature>
<evidence type="ECO:0000313" key="14">
    <source>
        <dbReference type="Proteomes" id="UP001341281"/>
    </source>
</evidence>
<feature type="transmembrane region" description="Helical" evidence="11">
    <location>
        <begin position="559"/>
        <end position="578"/>
    </location>
</feature>
<evidence type="ECO:0000256" key="2">
    <source>
        <dbReference type="ARBA" id="ARBA00006012"/>
    </source>
</evidence>
<dbReference type="EMBL" id="CP144753">
    <property type="protein sequence ID" value="WVZ91820.1"/>
    <property type="molecule type" value="Genomic_DNA"/>
</dbReference>
<feature type="domain" description="ABC transporter" evidence="12">
    <location>
        <begin position="98"/>
        <end position="393"/>
    </location>
</feature>
<feature type="transmembrane region" description="Helical" evidence="11">
    <location>
        <begin position="524"/>
        <end position="547"/>
    </location>
</feature>
<dbReference type="InterPro" id="IPR003439">
    <property type="entry name" value="ABC_transporter-like_ATP-bd"/>
</dbReference>
<dbReference type="PROSITE" id="PS50893">
    <property type="entry name" value="ABC_TRANSPORTER_2"/>
    <property type="match status" value="2"/>
</dbReference>
<dbReference type="GO" id="GO:0005524">
    <property type="term" value="F:ATP binding"/>
    <property type="evidence" value="ECO:0007669"/>
    <property type="project" value="UniProtKB-KW"/>
</dbReference>
<dbReference type="InterPro" id="IPR027417">
    <property type="entry name" value="P-loop_NTPase"/>
</dbReference>
<dbReference type="GO" id="GO:0140359">
    <property type="term" value="F:ABC-type transporter activity"/>
    <property type="evidence" value="ECO:0007669"/>
    <property type="project" value="InterPro"/>
</dbReference>
<evidence type="ECO:0000256" key="10">
    <source>
        <dbReference type="ARBA" id="ARBA00037747"/>
    </source>
</evidence>
<feature type="transmembrane region" description="Helical" evidence="11">
    <location>
        <begin position="1278"/>
        <end position="1302"/>
    </location>
</feature>
<feature type="transmembrane region" description="Helical" evidence="11">
    <location>
        <begin position="716"/>
        <end position="739"/>
    </location>
</feature>
<dbReference type="FunFam" id="3.40.50.300:FF:000532">
    <property type="entry name" value="ABC transporter G family member 34"/>
    <property type="match status" value="1"/>
</dbReference>
<dbReference type="Pfam" id="PF01061">
    <property type="entry name" value="ABC2_membrane"/>
    <property type="match status" value="3"/>
</dbReference>
<dbReference type="Gene3D" id="3.40.50.300">
    <property type="entry name" value="P-loop containing nucleotide triphosphate hydrolases"/>
    <property type="match status" value="2"/>
</dbReference>
<evidence type="ECO:0000256" key="8">
    <source>
        <dbReference type="ARBA" id="ARBA00022989"/>
    </source>
</evidence>
<keyword evidence="7" id="KW-0067">ATP-binding</keyword>
<dbReference type="PANTHER" id="PTHR19241">
    <property type="entry name" value="ATP-BINDING CASSETTE TRANSPORTER"/>
    <property type="match status" value="1"/>
</dbReference>
<dbReference type="Proteomes" id="UP001341281">
    <property type="component" value="Chromosome 09"/>
</dbReference>
<comment type="subcellular location">
    <subcellularLocation>
        <location evidence="1">Membrane</location>
        <topology evidence="1">Multi-pass membrane protein</topology>
    </subcellularLocation>
</comment>
<dbReference type="InterPro" id="IPR013581">
    <property type="entry name" value="PDR_assoc"/>
</dbReference>
<organism evidence="13 14">
    <name type="scientific">Paspalum notatum var. saurae</name>
    <dbReference type="NCBI Taxonomy" id="547442"/>
    <lineage>
        <taxon>Eukaryota</taxon>
        <taxon>Viridiplantae</taxon>
        <taxon>Streptophyta</taxon>
        <taxon>Embryophyta</taxon>
        <taxon>Tracheophyta</taxon>
        <taxon>Spermatophyta</taxon>
        <taxon>Magnoliopsida</taxon>
        <taxon>Liliopsida</taxon>
        <taxon>Poales</taxon>
        <taxon>Poaceae</taxon>
        <taxon>PACMAD clade</taxon>
        <taxon>Panicoideae</taxon>
        <taxon>Andropogonodae</taxon>
        <taxon>Paspaleae</taxon>
        <taxon>Paspalinae</taxon>
        <taxon>Paspalum</taxon>
    </lineage>
</organism>
<dbReference type="InterPro" id="IPR017871">
    <property type="entry name" value="ABC_transporter-like_CS"/>
</dbReference>
<keyword evidence="14" id="KW-1185">Reference proteome</keyword>
<keyword evidence="5" id="KW-0677">Repeat</keyword>
<evidence type="ECO:0000256" key="4">
    <source>
        <dbReference type="ARBA" id="ARBA00022692"/>
    </source>
</evidence>
<dbReference type="SMART" id="SM00382">
    <property type="entry name" value="AAA"/>
    <property type="match status" value="2"/>
</dbReference>
<dbReference type="InterPro" id="IPR034003">
    <property type="entry name" value="ABCG_PDR_2"/>
</dbReference>
<evidence type="ECO:0000256" key="11">
    <source>
        <dbReference type="SAM" id="Phobius"/>
    </source>
</evidence>
<evidence type="ECO:0000256" key="1">
    <source>
        <dbReference type="ARBA" id="ARBA00004141"/>
    </source>
</evidence>
<dbReference type="InterPro" id="IPR043926">
    <property type="entry name" value="ABCG_dom"/>
</dbReference>
<feature type="transmembrane region" description="Helical" evidence="11">
    <location>
        <begin position="1308"/>
        <end position="1327"/>
    </location>
</feature>
<feature type="transmembrane region" description="Helical" evidence="11">
    <location>
        <begin position="1339"/>
        <end position="1358"/>
    </location>
</feature>
<feature type="transmembrane region" description="Helical" evidence="11">
    <location>
        <begin position="1164"/>
        <end position="1187"/>
    </location>
</feature>
<reference evidence="13 14" key="1">
    <citation type="submission" date="2024-02" db="EMBL/GenBank/DDBJ databases">
        <title>High-quality chromosome-scale genome assembly of Pensacola bahiagrass (Paspalum notatum Flugge var. saurae).</title>
        <authorList>
            <person name="Vega J.M."/>
            <person name="Podio M."/>
            <person name="Orjuela J."/>
            <person name="Siena L.A."/>
            <person name="Pessino S.C."/>
            <person name="Combes M.C."/>
            <person name="Mariac C."/>
            <person name="Albertini E."/>
            <person name="Pupilli F."/>
            <person name="Ortiz J.P.A."/>
            <person name="Leblanc O."/>
        </authorList>
    </citation>
    <scope>NUCLEOTIDE SEQUENCE [LARGE SCALE GENOMIC DNA]</scope>
    <source>
        <strain evidence="13">R1</strain>
        <tissue evidence="13">Leaf</tissue>
    </source>
</reference>
<dbReference type="InterPro" id="IPR003593">
    <property type="entry name" value="AAA+_ATPase"/>
</dbReference>
<dbReference type="SUPFAM" id="SSF52540">
    <property type="entry name" value="P-loop containing nucleoside triphosphate hydrolases"/>
    <property type="match status" value="2"/>
</dbReference>
<feature type="domain" description="ABC transporter" evidence="12">
    <location>
        <begin position="791"/>
        <end position="1038"/>
    </location>
</feature>
<evidence type="ECO:0000313" key="13">
    <source>
        <dbReference type="EMBL" id="WVZ91820.1"/>
    </source>
</evidence>
<name>A0AAQ3UKC7_PASNO</name>
<proteinExistence type="inferred from homology"/>
<accession>A0AAQ3UKC7</accession>
<comment type="similarity">
    <text evidence="2">Belongs to the ABC transporter superfamily. ABCG family. PDR (TC 3.A.1.205) subfamily.</text>
</comment>
<evidence type="ECO:0000256" key="5">
    <source>
        <dbReference type="ARBA" id="ARBA00022737"/>
    </source>
</evidence>
<feature type="transmembrane region" description="Helical" evidence="11">
    <location>
        <begin position="632"/>
        <end position="653"/>
    </location>
</feature>
<dbReference type="GO" id="GO:0005886">
    <property type="term" value="C:plasma membrane"/>
    <property type="evidence" value="ECO:0007669"/>
    <property type="project" value="UniProtKB-ARBA"/>
</dbReference>
<dbReference type="InterPro" id="IPR013525">
    <property type="entry name" value="ABC2_TM"/>
</dbReference>
<sequence length="1420" mass="160695">MEWPAAVELTGGGGPDDEGWYVATTTADAGRREPPPLTHDENRGFLRMLREKKERLGVEAVKVEVRFERLTVEADVRVGRRAVPTLLNCAINAGQELATSVHMCVTRKRPMRIINEVSGVIRPSRMTLLLGAPGSGKTTFLKALAGKLDSPLKFKGKVMYNGEEMNSSTPQYLRAYVSQYDLHHAEMTVRETIDFASKMLGTNNEFEMLGEAIRRKKGVINKVDHDLDSFIKATTFGEGSNLTTNYIIKVTWLTVQFAIYLDNIIVTVDYMQILGLSECADTLVGDELRRGISGGQKKRATVGEMLVGLARCFFMDDISTGLDSSTTFEIMKFLQQMAHLMDLTMVISLLQPPPETLELFDDIILLCEGQIVYHGPRENATGFFETMGFKCPSRKNVADFLQEVTSKMDQKQYWVGDQNKYQYHSIQKFAESFHTSYLPLLGEDKLCSSDSTGKNKEVKVNANRQISRWNIFKACFSREVLLLKRNSPVHIFKTIQITIMALVISTLFLRTKMGHNSVLDANKYMGALFMAVVIVNFNGMTEIAMTIKRLPTFYKQRELLALPGWALLSSVFLISIPISLVETGLWTGLTYYVIGYAPSLIRFIQHFLVLFAMHQMSMGLYRFLAAIGRTQVMANMLGTAALIAIYILGGFVISKDDLQPWLRWGYWTSPFTYAQNAIALNEFHDKRWATEFYYGDANTVGEAILKIRGLLTEWRWYWICVSILFGYSLVFNILSIFALEFMNSPHKHQVNIKTTKVDFEYHSQMARNGNSPNDQVILPFRPLSLVFDHINYFVDMPKEMTKNGVTDKKLQLLEDVSGAFRPGVLTALMGITGAGKTTLLDVLAGRKTGGYIEGTIKIAGYPKKQETFSRISGYCEQSDIHSPNLTVYESLKFSAWLRLPSNVKPHQRDMFIDEVMSLVELTDLKNAMVGIPGATGLSAEQRKRLTIAVELVASPSIIFMDEPTTGLDARAAAIVMRTVRKTVDTGRTVVCTIHQPSIEIFESFDELLLMKRGGQLIYSGSLGPLSSNMIKYFEAIPGVPKINEGQNPAAWMLDISSQITEYEIGVDYAEIYRNSSLHRENRLVIDELAQPEPDTEDLHFPQGYWQNFTTQCVACLWKQSCAYWKNSEHNVVRFINTFAVSIMFGGVFWKIGTTIKDEQDVFNILGIVYGSALFLGFMNCSILQPVVAMERVVLYREKAAGMYSTMAYAIAQVRTYGSDSKQVQQQWLGNGTDDDEWIPVGGWLWQVSVELPYMLVQVLIFSSIVYPMIGFELAAGKFLWFFLYLVMSFMYYTLYGMMTVALTPNIEIAMGLSFLIFIFWNVFSGFIIARELMPVWWRWVYWADPAAWTVYGLMFSQLGDRTEQILVPGVGEQTVREFLEGYLGLRGRDLEMVTCLHLAAIGLFAFLFFLAIKHLNFQRR</sequence>
<evidence type="ECO:0000256" key="3">
    <source>
        <dbReference type="ARBA" id="ARBA00022448"/>
    </source>
</evidence>
<dbReference type="Pfam" id="PF08370">
    <property type="entry name" value="PDR_assoc"/>
    <property type="match status" value="1"/>
</dbReference>
<dbReference type="CDD" id="cd03232">
    <property type="entry name" value="ABCG_PDR_domain2"/>
    <property type="match status" value="1"/>
</dbReference>
<keyword evidence="3" id="KW-0813">Transport</keyword>
<keyword evidence="8 11" id="KW-1133">Transmembrane helix</keyword>
<dbReference type="GO" id="GO:0016887">
    <property type="term" value="F:ATP hydrolysis activity"/>
    <property type="evidence" value="ECO:0007669"/>
    <property type="project" value="InterPro"/>
</dbReference>
<comment type="function">
    <text evidence="10">May be a general defense protein.</text>
</comment>
<evidence type="ECO:0000256" key="7">
    <source>
        <dbReference type="ARBA" id="ARBA00022840"/>
    </source>
</evidence>
<evidence type="ECO:0000256" key="9">
    <source>
        <dbReference type="ARBA" id="ARBA00023136"/>
    </source>
</evidence>
<keyword evidence="4 11" id="KW-0812">Transmembrane</keyword>
<feature type="transmembrane region" description="Helical" evidence="11">
    <location>
        <begin position="1134"/>
        <end position="1152"/>
    </location>
</feature>
<dbReference type="Pfam" id="PF19055">
    <property type="entry name" value="ABC2_membrane_7"/>
    <property type="match status" value="2"/>
</dbReference>
<protein>
    <recommendedName>
        <fullName evidence="12">ABC transporter domain-containing protein</fullName>
    </recommendedName>
</protein>
<evidence type="ECO:0000259" key="12">
    <source>
        <dbReference type="PROSITE" id="PS50893"/>
    </source>
</evidence>
<dbReference type="PROSITE" id="PS00211">
    <property type="entry name" value="ABC_TRANSPORTER_1"/>
    <property type="match status" value="1"/>
</dbReference>
<gene>
    <name evidence="13" type="ORF">U9M48_037943</name>
</gene>
<feature type="transmembrane region" description="Helical" evidence="11">
    <location>
        <begin position="1390"/>
        <end position="1412"/>
    </location>
</feature>
<keyword evidence="9 11" id="KW-0472">Membrane</keyword>
<dbReference type="Pfam" id="PF00005">
    <property type="entry name" value="ABC_tran"/>
    <property type="match status" value="2"/>
</dbReference>
<feature type="transmembrane region" description="Helical" evidence="11">
    <location>
        <begin position="1251"/>
        <end position="1271"/>
    </location>
</feature>